<evidence type="ECO:0000259" key="17">
    <source>
        <dbReference type="PROSITE" id="PS51068"/>
    </source>
</evidence>
<evidence type="ECO:0000256" key="9">
    <source>
        <dbReference type="ARBA" id="ARBA00023125"/>
    </source>
</evidence>
<evidence type="ECO:0000256" key="2">
    <source>
        <dbReference type="ARBA" id="ARBA00009409"/>
    </source>
</evidence>
<evidence type="ECO:0000256" key="12">
    <source>
        <dbReference type="ARBA" id="ARBA00023268"/>
    </source>
</evidence>
<feature type="binding site" evidence="15">
    <location>
        <position position="151"/>
    </location>
    <ligand>
        <name>DNA</name>
        <dbReference type="ChEBI" id="CHEBI:16991"/>
    </ligand>
</feature>
<keyword evidence="5 15" id="KW-0227">DNA damage</keyword>
<dbReference type="NCBIfam" id="TIGR00577">
    <property type="entry name" value="fpg"/>
    <property type="match status" value="1"/>
</dbReference>
<comment type="function">
    <text evidence="15">Involved in base excision repair of DNA damaged by oxidation or by mutagenic agents. Acts as DNA glycosylase that recognizes and removes damaged bases. Has a preference for oxidized purines, such as 7,8-dihydro-8-oxoguanine (8-oxoG). Has AP (apurinic/apyrimidinic) lyase activity and introduces nicks in the DNA strand. Cleaves the DNA backbone by beta-delta elimination to generate a single-strand break at the site of the removed base with both 3'- and 5'-phosphates.</text>
</comment>
<dbReference type="InterPro" id="IPR000214">
    <property type="entry name" value="Znf_DNA_glyclase/AP_lyase"/>
</dbReference>
<comment type="similarity">
    <text evidence="2 15">Belongs to the FPG family.</text>
</comment>
<dbReference type="EMBL" id="FUWY01000005">
    <property type="protein sequence ID" value="SJZ85957.1"/>
    <property type="molecule type" value="Genomic_DNA"/>
</dbReference>
<dbReference type="InterPro" id="IPR010979">
    <property type="entry name" value="Ribosomal_uS13-like_H2TH"/>
</dbReference>
<gene>
    <name evidence="15" type="primary">mutM</name>
    <name evidence="15" type="synonym">fpg</name>
    <name evidence="18" type="ORF">SAMN02745191_1865</name>
</gene>
<proteinExistence type="inferred from homology"/>
<dbReference type="SUPFAM" id="SSF57716">
    <property type="entry name" value="Glucocorticoid receptor-like (DNA-binding domain)"/>
    <property type="match status" value="1"/>
</dbReference>
<dbReference type="Pfam" id="PF01149">
    <property type="entry name" value="Fapy_DNA_glyco"/>
    <property type="match status" value="1"/>
</dbReference>
<dbReference type="InterPro" id="IPR035937">
    <property type="entry name" value="FPG_N"/>
</dbReference>
<dbReference type="CDD" id="cd08966">
    <property type="entry name" value="EcFpg-like_N"/>
    <property type="match status" value="1"/>
</dbReference>
<feature type="active site" description="Proton donor; for beta-elimination activity" evidence="15">
    <location>
        <position position="58"/>
    </location>
</feature>
<keyword evidence="13 15" id="KW-0326">Glycosidase</keyword>
<keyword evidence="11 15" id="KW-0456">Lyase</keyword>
<dbReference type="EC" id="3.2.2.23" evidence="15"/>
<feature type="domain" description="Formamidopyrimidine-DNA glycosylase catalytic" evidence="17">
    <location>
        <begin position="2"/>
        <end position="113"/>
    </location>
</feature>
<dbReference type="OrthoDB" id="9800855at2"/>
<sequence length="271" mass="31438">MPELPEVETVLRTLEFQIKNQEIKEIEVLWNKIIVGDVAEFKKKCIGQHFRDFKRRGKYLLFILDDFILVSHLRMEGKYFYSTSDEAINKHIHVIFKLSNGMELRYQDTRKFGRMEILNKEIDLSKFKNLGPEPWDESFTPAYCKQFLKKRTGPIKGALLDQSFVAGIGNIYADEICFKMGVDPRKSCKKITNKNCEDLVQATRETLSRAIELGGTTIRSYTSSLGITGRFQLEVNVHGRLKEHCPQCDTEIVKIRVATRGTYYCPHCQKR</sequence>
<keyword evidence="9 15" id="KW-0238">DNA-binding</keyword>
<evidence type="ECO:0000256" key="14">
    <source>
        <dbReference type="ARBA" id="ARBA00044632"/>
    </source>
</evidence>
<dbReference type="HAMAP" id="MF_00103">
    <property type="entry name" value="Fapy_DNA_glycosyl"/>
    <property type="match status" value="1"/>
</dbReference>
<dbReference type="Pfam" id="PF06827">
    <property type="entry name" value="zf-FPG_IleRS"/>
    <property type="match status" value="1"/>
</dbReference>
<dbReference type="PROSITE" id="PS51066">
    <property type="entry name" value="ZF_FPG_2"/>
    <property type="match status" value="1"/>
</dbReference>
<evidence type="ECO:0000256" key="10">
    <source>
        <dbReference type="ARBA" id="ARBA00023204"/>
    </source>
</evidence>
<keyword evidence="7 15" id="KW-0378">Hydrolase</keyword>
<dbReference type="GO" id="GO:0003684">
    <property type="term" value="F:damaged DNA binding"/>
    <property type="evidence" value="ECO:0007669"/>
    <property type="project" value="InterPro"/>
</dbReference>
<reference evidence="19" key="1">
    <citation type="submission" date="2017-02" db="EMBL/GenBank/DDBJ databases">
        <authorList>
            <person name="Varghese N."/>
            <person name="Submissions S."/>
        </authorList>
    </citation>
    <scope>NUCLEOTIDE SEQUENCE [LARGE SCALE GENOMIC DNA]</scope>
    <source>
        <strain evidence="19">ATCC 25662</strain>
    </source>
</reference>
<comment type="cofactor">
    <cofactor evidence="15">
        <name>Zn(2+)</name>
        <dbReference type="ChEBI" id="CHEBI:29105"/>
    </cofactor>
    <text evidence="15">Binds 1 zinc ion per subunit.</text>
</comment>
<dbReference type="AlphaFoldDB" id="A0A1T4P3R7"/>
<feature type="active site" description="Proton donor" evidence="15">
    <location>
        <position position="3"/>
    </location>
</feature>
<keyword evidence="10 15" id="KW-0234">DNA repair</keyword>
<dbReference type="GO" id="GO:0008270">
    <property type="term" value="F:zinc ion binding"/>
    <property type="evidence" value="ECO:0007669"/>
    <property type="project" value="UniProtKB-UniRule"/>
</dbReference>
<evidence type="ECO:0000256" key="11">
    <source>
        <dbReference type="ARBA" id="ARBA00023239"/>
    </source>
</evidence>
<evidence type="ECO:0000256" key="6">
    <source>
        <dbReference type="ARBA" id="ARBA00022771"/>
    </source>
</evidence>
<feature type="active site" description="Proton donor; for delta-elimination activity" evidence="15">
    <location>
        <position position="260"/>
    </location>
</feature>
<evidence type="ECO:0000256" key="8">
    <source>
        <dbReference type="ARBA" id="ARBA00022833"/>
    </source>
</evidence>
<dbReference type="InterPro" id="IPR010663">
    <property type="entry name" value="Znf_FPG/IleRS"/>
</dbReference>
<evidence type="ECO:0000256" key="13">
    <source>
        <dbReference type="ARBA" id="ARBA00023295"/>
    </source>
</evidence>
<dbReference type="Proteomes" id="UP000243297">
    <property type="component" value="Unassembled WGS sequence"/>
</dbReference>
<evidence type="ECO:0000256" key="1">
    <source>
        <dbReference type="ARBA" id="ARBA00001668"/>
    </source>
</evidence>
<protein>
    <recommendedName>
        <fullName evidence="15">Formamidopyrimidine-DNA glycosylase</fullName>
        <shortName evidence="15">Fapy-DNA glycosylase</shortName>
        <ecNumber evidence="15">3.2.2.23</ecNumber>
    </recommendedName>
    <alternativeName>
        <fullName evidence="15">DNA-(apurinic or apyrimidinic site) lyase MutM</fullName>
        <shortName evidence="15">AP lyase MutM</shortName>
        <ecNumber evidence="15">4.2.99.18</ecNumber>
    </alternativeName>
</protein>
<evidence type="ECO:0000313" key="18">
    <source>
        <dbReference type="EMBL" id="SJZ85957.1"/>
    </source>
</evidence>
<dbReference type="Gene3D" id="3.20.190.10">
    <property type="entry name" value="MutM-like, N-terminal"/>
    <property type="match status" value="1"/>
</dbReference>
<dbReference type="SMART" id="SM00898">
    <property type="entry name" value="Fapy_DNA_glyco"/>
    <property type="match status" value="1"/>
</dbReference>
<keyword evidence="12 15" id="KW-0511">Multifunctional enzyme</keyword>
<feature type="active site" description="Schiff-base intermediate with DNA" evidence="15">
    <location>
        <position position="2"/>
    </location>
</feature>
<evidence type="ECO:0000256" key="4">
    <source>
        <dbReference type="ARBA" id="ARBA00022723"/>
    </source>
</evidence>
<evidence type="ECO:0000256" key="15">
    <source>
        <dbReference type="HAMAP-Rule" id="MF_00103"/>
    </source>
</evidence>
<dbReference type="Gene3D" id="1.10.8.50">
    <property type="match status" value="1"/>
</dbReference>
<dbReference type="InterPro" id="IPR012319">
    <property type="entry name" value="FPG_cat"/>
</dbReference>
<feature type="binding site" evidence="15">
    <location>
        <position position="91"/>
    </location>
    <ligand>
        <name>DNA</name>
        <dbReference type="ChEBI" id="CHEBI:16991"/>
    </ligand>
</feature>
<dbReference type="GO" id="GO:0003690">
    <property type="term" value="F:double-stranded DNA binding"/>
    <property type="evidence" value="ECO:0007669"/>
    <property type="project" value="UniProtKB-ARBA"/>
</dbReference>
<evidence type="ECO:0000256" key="3">
    <source>
        <dbReference type="ARBA" id="ARBA00011245"/>
    </source>
</evidence>
<comment type="subunit">
    <text evidence="3 15">Monomer.</text>
</comment>
<dbReference type="GO" id="GO:0034039">
    <property type="term" value="F:8-oxo-7,8-dihydroguanine DNA N-glycosylase activity"/>
    <property type="evidence" value="ECO:0007669"/>
    <property type="project" value="TreeGrafter"/>
</dbReference>
<dbReference type="GO" id="GO:0006284">
    <property type="term" value="P:base-excision repair"/>
    <property type="evidence" value="ECO:0007669"/>
    <property type="project" value="InterPro"/>
</dbReference>
<dbReference type="EC" id="4.2.99.18" evidence="15"/>
<evidence type="ECO:0000259" key="16">
    <source>
        <dbReference type="PROSITE" id="PS51066"/>
    </source>
</evidence>
<evidence type="ECO:0000256" key="7">
    <source>
        <dbReference type="ARBA" id="ARBA00022801"/>
    </source>
</evidence>
<evidence type="ECO:0000313" key="19">
    <source>
        <dbReference type="Proteomes" id="UP000243297"/>
    </source>
</evidence>
<dbReference type="RefSeq" id="WP_078712271.1">
    <property type="nucleotide sequence ID" value="NZ_FUWY01000005.1"/>
</dbReference>
<feature type="domain" description="FPG-type" evidence="16">
    <location>
        <begin position="236"/>
        <end position="270"/>
    </location>
</feature>
<comment type="catalytic activity">
    <reaction evidence="14 15">
        <text>2'-deoxyribonucleotide-(2'-deoxyribose 5'-phosphate)-2'-deoxyribonucleotide-DNA = a 3'-end 2'-deoxyribonucleotide-(2,3-dehydro-2,3-deoxyribose 5'-phosphate)-DNA + a 5'-end 5'-phospho-2'-deoxyribonucleoside-DNA + H(+)</text>
        <dbReference type="Rhea" id="RHEA:66592"/>
        <dbReference type="Rhea" id="RHEA-COMP:13180"/>
        <dbReference type="Rhea" id="RHEA-COMP:16897"/>
        <dbReference type="Rhea" id="RHEA-COMP:17067"/>
        <dbReference type="ChEBI" id="CHEBI:15378"/>
        <dbReference type="ChEBI" id="CHEBI:136412"/>
        <dbReference type="ChEBI" id="CHEBI:157695"/>
        <dbReference type="ChEBI" id="CHEBI:167181"/>
        <dbReference type="EC" id="4.2.99.18"/>
    </reaction>
</comment>
<keyword evidence="4 15" id="KW-0479">Metal-binding</keyword>
<keyword evidence="6 15" id="KW-0863">Zinc-finger</keyword>
<dbReference type="GO" id="GO:0140078">
    <property type="term" value="F:class I DNA-(apurinic or apyrimidinic site) endonuclease activity"/>
    <property type="evidence" value="ECO:0007669"/>
    <property type="project" value="UniProtKB-EC"/>
</dbReference>
<dbReference type="Pfam" id="PF06831">
    <property type="entry name" value="H2TH"/>
    <property type="match status" value="1"/>
</dbReference>
<organism evidence="18 19">
    <name type="scientific">Anaerorhabdus furcosa</name>
    <dbReference type="NCBI Taxonomy" id="118967"/>
    <lineage>
        <taxon>Bacteria</taxon>
        <taxon>Bacillati</taxon>
        <taxon>Bacillota</taxon>
        <taxon>Erysipelotrichia</taxon>
        <taxon>Erysipelotrichales</taxon>
        <taxon>Erysipelotrichaceae</taxon>
        <taxon>Anaerorhabdus</taxon>
    </lineage>
</organism>
<dbReference type="SMART" id="SM01232">
    <property type="entry name" value="H2TH"/>
    <property type="match status" value="1"/>
</dbReference>
<feature type="binding site" evidence="15">
    <location>
        <position position="110"/>
    </location>
    <ligand>
        <name>DNA</name>
        <dbReference type="ChEBI" id="CHEBI:16991"/>
    </ligand>
</feature>
<dbReference type="PROSITE" id="PS51068">
    <property type="entry name" value="FPG_CAT"/>
    <property type="match status" value="1"/>
</dbReference>
<dbReference type="PANTHER" id="PTHR22993:SF9">
    <property type="entry name" value="FORMAMIDOPYRIMIDINE-DNA GLYCOSYLASE"/>
    <property type="match status" value="1"/>
</dbReference>
<dbReference type="InterPro" id="IPR015886">
    <property type="entry name" value="H2TH_FPG"/>
</dbReference>
<dbReference type="NCBIfam" id="NF002211">
    <property type="entry name" value="PRK01103.1"/>
    <property type="match status" value="1"/>
</dbReference>
<comment type="catalytic activity">
    <reaction evidence="1 15">
        <text>Hydrolysis of DNA containing ring-opened 7-methylguanine residues, releasing 2,6-diamino-4-hydroxy-5-(N-methyl)formamidopyrimidine.</text>
        <dbReference type="EC" id="3.2.2.23"/>
    </reaction>
</comment>
<keyword evidence="19" id="KW-1185">Reference proteome</keyword>
<keyword evidence="8 15" id="KW-0862">Zinc</keyword>
<dbReference type="SUPFAM" id="SSF46946">
    <property type="entry name" value="S13-like H2TH domain"/>
    <property type="match status" value="1"/>
</dbReference>
<evidence type="ECO:0000256" key="5">
    <source>
        <dbReference type="ARBA" id="ARBA00022763"/>
    </source>
</evidence>
<dbReference type="PANTHER" id="PTHR22993">
    <property type="entry name" value="FORMAMIDOPYRIMIDINE-DNA GLYCOSYLASE"/>
    <property type="match status" value="1"/>
</dbReference>
<dbReference type="FunFam" id="1.10.8.50:FF:000003">
    <property type="entry name" value="Formamidopyrimidine-DNA glycosylase"/>
    <property type="match status" value="1"/>
</dbReference>
<accession>A0A1T4P3R7</accession>
<dbReference type="InterPro" id="IPR020629">
    <property type="entry name" value="FPG_Glyclase"/>
</dbReference>
<name>A0A1T4P3R7_9FIRM</name>
<dbReference type="SUPFAM" id="SSF81624">
    <property type="entry name" value="N-terminal domain of MutM-like DNA repair proteins"/>
    <property type="match status" value="1"/>
</dbReference>
<dbReference type="STRING" id="118967.SAMN02745191_1865"/>